<dbReference type="EMBL" id="JAZHYN010000002">
    <property type="protein sequence ID" value="MEF3365107.1"/>
    <property type="molecule type" value="Genomic_DNA"/>
</dbReference>
<evidence type="ECO:0000256" key="1">
    <source>
        <dbReference type="SAM" id="SignalP"/>
    </source>
</evidence>
<accession>A0ABU7XDJ7</accession>
<evidence type="ECO:0000313" key="3">
    <source>
        <dbReference type="Proteomes" id="UP001350748"/>
    </source>
</evidence>
<sequence length="346" mass="37006">MRRAVFLRCLASASISLASASAGAASSDESASTHPLATGKAPIATLAAKPTTINAGQSATLAFSAANADFCVGSSHPRDPGFTVHEFSGNVVVRPARTTTYTIKCKNAAASTSRRAVVTVTSDPIVLSDVFDSAVPHAPETGVEEGQLLAHNWKSIYHGYGRNAVVRQFDGLALSIKPKESSSASETHAGLIGGPFPAWPVETQGNFTIEAALHTEKQLRLQDAPNPWEVAWLLWDYVDDKHFYYFVPKPNGWELGKGDPAYPGDQRFLAAGRHPTYPIGNRYVVKIVQAASPTSTTLTVFVDGVLLTTFTDHERPYSSGLVGFYSEDALVYFHSIVVTSPRAAGP</sequence>
<gene>
    <name evidence="2" type="ORF">V3H18_01015</name>
</gene>
<reference evidence="2 3" key="1">
    <citation type="submission" date="2024-02" db="EMBL/GenBank/DDBJ databases">
        <authorList>
            <person name="Grouzdev D."/>
        </authorList>
    </citation>
    <scope>NUCLEOTIDE SEQUENCE [LARGE SCALE GENOMIC DNA]</scope>
    <source>
        <strain evidence="2 3">9N</strain>
    </source>
</reference>
<dbReference type="Gene3D" id="2.60.120.560">
    <property type="entry name" value="Exo-inulinase, domain 1"/>
    <property type="match status" value="1"/>
</dbReference>
<proteinExistence type="predicted"/>
<keyword evidence="1" id="KW-0732">Signal</keyword>
<dbReference type="Proteomes" id="UP001350748">
    <property type="component" value="Unassembled WGS sequence"/>
</dbReference>
<protein>
    <submittedName>
        <fullName evidence="2">Uncharacterized protein</fullName>
    </submittedName>
</protein>
<feature type="chain" id="PRO_5045885495" evidence="1">
    <location>
        <begin position="25"/>
        <end position="346"/>
    </location>
</feature>
<feature type="signal peptide" evidence="1">
    <location>
        <begin position="1"/>
        <end position="24"/>
    </location>
</feature>
<name>A0ABU7XDJ7_9HYPH</name>
<evidence type="ECO:0000313" key="2">
    <source>
        <dbReference type="EMBL" id="MEF3365107.1"/>
    </source>
</evidence>
<organism evidence="2 3">
    <name type="scientific">Methylocystis borbori</name>
    <dbReference type="NCBI Taxonomy" id="3118750"/>
    <lineage>
        <taxon>Bacteria</taxon>
        <taxon>Pseudomonadati</taxon>
        <taxon>Pseudomonadota</taxon>
        <taxon>Alphaproteobacteria</taxon>
        <taxon>Hyphomicrobiales</taxon>
        <taxon>Methylocystaceae</taxon>
        <taxon>Methylocystis</taxon>
    </lineage>
</organism>
<keyword evidence="3" id="KW-1185">Reference proteome</keyword>
<comment type="caution">
    <text evidence="2">The sequence shown here is derived from an EMBL/GenBank/DDBJ whole genome shotgun (WGS) entry which is preliminary data.</text>
</comment>
<dbReference type="RefSeq" id="WP_332080011.1">
    <property type="nucleotide sequence ID" value="NZ_JAZHYN010000002.1"/>
</dbReference>